<dbReference type="RefSeq" id="WP_258878111.1">
    <property type="nucleotide sequence ID" value="NZ_CP048914.1"/>
</dbReference>
<proteinExistence type="predicted"/>
<sequence length="234" mass="26616">MKTHIELQTNGHTMRGYKQGSSDTVLVMLHGFTGNRTESRNLFKDIADGLEDKGIATLRFDWFGHGESDVQFEDLRVPLMQAQAQTILDYAKEHYQHVILLGFSMGGFLAMDAVRDDIDKLILMAPAIHIGKMESNIFSEDEGMTRDLHGLIIHREFIRSFAKGKPLDHVKAYKKPVFILQGEEDTAVGKDNAIWLNDQLLDSRVKVYPGAPHCFERKHYHDELIDDICNFITG</sequence>
<reference evidence="2 3" key="1">
    <citation type="submission" date="2020-02" db="EMBL/GenBank/DDBJ databases">
        <authorList>
            <person name="Zheng R.K."/>
            <person name="Sun C.M."/>
        </authorList>
    </citation>
    <scope>NUCLEOTIDE SEQUENCE [LARGE SCALE GENOMIC DNA]</scope>
    <source>
        <strain evidence="3">zrk13</strain>
    </source>
</reference>
<dbReference type="PANTHER" id="PTHR43265">
    <property type="entry name" value="ESTERASE ESTD"/>
    <property type="match status" value="1"/>
</dbReference>
<keyword evidence="2" id="KW-0378">Hydrolase</keyword>
<dbReference type="Gene3D" id="3.40.50.1820">
    <property type="entry name" value="alpha/beta hydrolase"/>
    <property type="match status" value="1"/>
</dbReference>
<feature type="domain" description="Serine aminopeptidase S33" evidence="1">
    <location>
        <begin position="22"/>
        <end position="133"/>
    </location>
</feature>
<dbReference type="PANTHER" id="PTHR43265:SF1">
    <property type="entry name" value="ESTERASE ESTD"/>
    <property type="match status" value="1"/>
</dbReference>
<keyword evidence="3" id="KW-1185">Reference proteome</keyword>
<name>A0A7L7KRS0_9MOLU</name>
<dbReference type="KEGG" id="xcl:G4Z02_01625"/>
<gene>
    <name evidence="2" type="ORF">G4Z02_01625</name>
</gene>
<dbReference type="GO" id="GO:0052689">
    <property type="term" value="F:carboxylic ester hydrolase activity"/>
    <property type="evidence" value="ECO:0007669"/>
    <property type="project" value="TreeGrafter"/>
</dbReference>
<protein>
    <submittedName>
        <fullName evidence="2">Alpha/beta hydrolase</fullName>
    </submittedName>
</protein>
<dbReference type="InterPro" id="IPR053145">
    <property type="entry name" value="AB_hydrolase_Est10"/>
</dbReference>
<accession>A0A7L7KRS0</accession>
<evidence type="ECO:0000313" key="3">
    <source>
        <dbReference type="Proteomes" id="UP000514720"/>
    </source>
</evidence>
<dbReference type="InterPro" id="IPR022742">
    <property type="entry name" value="Hydrolase_4"/>
</dbReference>
<dbReference type="Proteomes" id="UP000514720">
    <property type="component" value="Chromosome"/>
</dbReference>
<dbReference type="SUPFAM" id="SSF53474">
    <property type="entry name" value="alpha/beta-Hydrolases"/>
    <property type="match status" value="1"/>
</dbReference>
<dbReference type="Pfam" id="PF12146">
    <property type="entry name" value="Hydrolase_4"/>
    <property type="match status" value="1"/>
</dbReference>
<dbReference type="AlphaFoldDB" id="A0A7L7KRS0"/>
<evidence type="ECO:0000313" key="2">
    <source>
        <dbReference type="EMBL" id="QMS84498.1"/>
    </source>
</evidence>
<dbReference type="InterPro" id="IPR029058">
    <property type="entry name" value="AB_hydrolase_fold"/>
</dbReference>
<dbReference type="EMBL" id="CP048914">
    <property type="protein sequence ID" value="QMS84498.1"/>
    <property type="molecule type" value="Genomic_DNA"/>
</dbReference>
<organism evidence="2 3">
    <name type="scientific">Candidatus Xianfuyuplasma coldseepsis</name>
    <dbReference type="NCBI Taxonomy" id="2782163"/>
    <lineage>
        <taxon>Bacteria</taxon>
        <taxon>Bacillati</taxon>
        <taxon>Mycoplasmatota</taxon>
        <taxon>Mollicutes</taxon>
        <taxon>Candidatus Izemoplasmatales</taxon>
        <taxon>Candidatus Izemoplasmataceae</taxon>
        <taxon>Candidatus Xianfuyuplasma</taxon>
    </lineage>
</organism>
<evidence type="ECO:0000259" key="1">
    <source>
        <dbReference type="Pfam" id="PF12146"/>
    </source>
</evidence>